<dbReference type="GO" id="GO:0046872">
    <property type="term" value="F:metal ion binding"/>
    <property type="evidence" value="ECO:0007669"/>
    <property type="project" value="UniProtKB-KW"/>
</dbReference>
<comment type="cofactor">
    <cofactor evidence="1 5">
        <name>Mg(2+)</name>
        <dbReference type="ChEBI" id="CHEBI:18420"/>
    </cofactor>
</comment>
<dbReference type="PROSITE" id="PS00629">
    <property type="entry name" value="IMP_1"/>
    <property type="match status" value="1"/>
</dbReference>
<feature type="binding site" evidence="5">
    <location>
        <position position="70"/>
    </location>
    <ligand>
        <name>Mg(2+)</name>
        <dbReference type="ChEBI" id="CHEBI:18420"/>
        <label>1</label>
        <note>catalytic</note>
    </ligand>
</feature>
<keyword evidence="3" id="KW-0378">Hydrolase</keyword>
<evidence type="ECO:0000256" key="2">
    <source>
        <dbReference type="ARBA" id="ARBA00022723"/>
    </source>
</evidence>
<sequence>MNYSRKEEYLQFAIHMARSAGKRTLAHFQKGVEVDRKQDDSPVTQADRDAEKWMRERILEKYPDHGIVGEEFGNEGENKSVQWILDPIDGTLSFIHGIPLYTTLIGVTIDGEPEIGVIYAPATDELCEAAAGFGARYNGKDCRVADTKNLSEATLLSTDITTIRSENMHEQFNLLLDQCRLHRTWGDAYGHMMVATGRADIMFDPVLHIWDAAPLITIMQEAGGVFLDVEGNASIDSGHGFSSNELLAGDVLKIMGNQ</sequence>
<dbReference type="Gene3D" id="3.30.540.10">
    <property type="entry name" value="Fructose-1,6-Bisphosphatase, subunit A, domain 1"/>
    <property type="match status" value="1"/>
</dbReference>
<evidence type="ECO:0000256" key="4">
    <source>
        <dbReference type="ARBA" id="ARBA00022842"/>
    </source>
</evidence>
<dbReference type="AlphaFoldDB" id="A0A8J7UTC0"/>
<feature type="binding site" evidence="5">
    <location>
        <position position="88"/>
    </location>
    <ligand>
        <name>Mg(2+)</name>
        <dbReference type="ChEBI" id="CHEBI:18420"/>
        <label>1</label>
        <note>catalytic</note>
    </ligand>
</feature>
<organism evidence="6 7">
    <name type="scientific">Natronogracilivirga saccharolytica</name>
    <dbReference type="NCBI Taxonomy" id="2812953"/>
    <lineage>
        <taxon>Bacteria</taxon>
        <taxon>Pseudomonadati</taxon>
        <taxon>Balneolota</taxon>
        <taxon>Balneolia</taxon>
        <taxon>Balneolales</taxon>
        <taxon>Cyclonatronaceae</taxon>
        <taxon>Natronogracilivirga</taxon>
    </lineage>
</organism>
<dbReference type="PRINTS" id="PR00377">
    <property type="entry name" value="IMPHPHTASES"/>
</dbReference>
<dbReference type="CDD" id="cd01641">
    <property type="entry name" value="Bacterial_IMPase_like_1"/>
    <property type="match status" value="1"/>
</dbReference>
<keyword evidence="7" id="KW-1185">Reference proteome</keyword>
<protein>
    <submittedName>
        <fullName evidence="6">Inositol monophosphatase family protein</fullName>
    </submittedName>
</protein>
<evidence type="ECO:0000256" key="3">
    <source>
        <dbReference type="ARBA" id="ARBA00022801"/>
    </source>
</evidence>
<dbReference type="InterPro" id="IPR000760">
    <property type="entry name" value="Inositol_monophosphatase-like"/>
</dbReference>
<dbReference type="Gene3D" id="3.40.190.80">
    <property type="match status" value="1"/>
</dbReference>
<dbReference type="PANTHER" id="PTHR20854:SF4">
    <property type="entry name" value="INOSITOL-1-MONOPHOSPHATASE-RELATED"/>
    <property type="match status" value="1"/>
</dbReference>
<keyword evidence="4 5" id="KW-0460">Magnesium</keyword>
<feature type="binding site" evidence="5">
    <location>
        <position position="89"/>
    </location>
    <ligand>
        <name>Mg(2+)</name>
        <dbReference type="ChEBI" id="CHEBI:18420"/>
        <label>1</label>
        <note>catalytic</note>
    </ligand>
</feature>
<accession>A0A8J7UTC0</accession>
<dbReference type="InterPro" id="IPR020583">
    <property type="entry name" value="Inositol_monoP_metal-BS"/>
</dbReference>
<feature type="binding site" evidence="5">
    <location>
        <position position="211"/>
    </location>
    <ligand>
        <name>Mg(2+)</name>
        <dbReference type="ChEBI" id="CHEBI:18420"/>
        <label>1</label>
        <note>catalytic</note>
    </ligand>
</feature>
<reference evidence="6" key="1">
    <citation type="submission" date="2021-02" db="EMBL/GenBank/DDBJ databases">
        <title>Natronogracilivirga saccharolytica gen. nov. sp. nov. a new anaerobic, haloalkiliphilic carbohydrate-fermenting bacterium from soda lake and proposing of Cyclonatronumiaceae fam. nov. in the phylum Balneolaeota.</title>
        <authorList>
            <person name="Zhilina T.N."/>
            <person name="Sorokin D.Y."/>
            <person name="Zavarzina D.G."/>
            <person name="Toshchakov S.V."/>
            <person name="Kublanov I.V."/>
        </authorList>
    </citation>
    <scope>NUCLEOTIDE SEQUENCE</scope>
    <source>
        <strain evidence="6">Z-1702</strain>
    </source>
</reference>
<evidence type="ECO:0000313" key="7">
    <source>
        <dbReference type="Proteomes" id="UP000673975"/>
    </source>
</evidence>
<dbReference type="Proteomes" id="UP000673975">
    <property type="component" value="Unassembled WGS sequence"/>
</dbReference>
<dbReference type="RefSeq" id="WP_210511354.1">
    <property type="nucleotide sequence ID" value="NZ_JAFIDN010000004.1"/>
</dbReference>
<feature type="binding site" evidence="5">
    <location>
        <position position="86"/>
    </location>
    <ligand>
        <name>Mg(2+)</name>
        <dbReference type="ChEBI" id="CHEBI:18420"/>
        <label>1</label>
        <note>catalytic</note>
    </ligand>
</feature>
<gene>
    <name evidence="6" type="ORF">NATSA_07260</name>
</gene>
<keyword evidence="2 5" id="KW-0479">Metal-binding</keyword>
<evidence type="ECO:0000256" key="1">
    <source>
        <dbReference type="ARBA" id="ARBA00001946"/>
    </source>
</evidence>
<dbReference type="PANTHER" id="PTHR20854">
    <property type="entry name" value="INOSITOL MONOPHOSPHATASE"/>
    <property type="match status" value="1"/>
</dbReference>
<dbReference type="GO" id="GO:0007165">
    <property type="term" value="P:signal transduction"/>
    <property type="evidence" value="ECO:0007669"/>
    <property type="project" value="TreeGrafter"/>
</dbReference>
<dbReference type="GO" id="GO:0008934">
    <property type="term" value="F:inositol monophosphate 1-phosphatase activity"/>
    <property type="evidence" value="ECO:0007669"/>
    <property type="project" value="TreeGrafter"/>
</dbReference>
<dbReference type="FunFam" id="3.30.540.10:FF:000003">
    <property type="entry name" value="Inositol-1-monophosphatase"/>
    <property type="match status" value="1"/>
</dbReference>
<dbReference type="GO" id="GO:0006020">
    <property type="term" value="P:inositol metabolic process"/>
    <property type="evidence" value="ECO:0007669"/>
    <property type="project" value="TreeGrafter"/>
</dbReference>
<comment type="caution">
    <text evidence="6">The sequence shown here is derived from an EMBL/GenBank/DDBJ whole genome shotgun (WGS) entry which is preliminary data.</text>
</comment>
<name>A0A8J7UTC0_9BACT</name>
<evidence type="ECO:0000256" key="5">
    <source>
        <dbReference type="PIRSR" id="PIRSR600760-2"/>
    </source>
</evidence>
<dbReference type="EMBL" id="JAFIDN010000004">
    <property type="protein sequence ID" value="MBP3192456.1"/>
    <property type="molecule type" value="Genomic_DNA"/>
</dbReference>
<proteinExistence type="predicted"/>
<dbReference type="SUPFAM" id="SSF56655">
    <property type="entry name" value="Carbohydrate phosphatase"/>
    <property type="match status" value="1"/>
</dbReference>
<evidence type="ECO:0000313" key="6">
    <source>
        <dbReference type="EMBL" id="MBP3192456.1"/>
    </source>
</evidence>
<dbReference type="Pfam" id="PF00459">
    <property type="entry name" value="Inositol_P"/>
    <property type="match status" value="1"/>
</dbReference>